<reference evidence="1 2" key="1">
    <citation type="journal article" date="2014" name="Genome Announc.">
        <title>Draft Genome Sequence of the Antitrypanosomally Active Sponge-Associated Bacterium Actinokineospora sp. Strain EG49.</title>
        <authorList>
            <person name="Harjes J."/>
            <person name="Ryu T."/>
            <person name="Abdelmohsen U.R."/>
            <person name="Moitinho-Silva L."/>
            <person name="Horn H."/>
            <person name="Ravasi T."/>
            <person name="Hentschel U."/>
        </authorList>
    </citation>
    <scope>NUCLEOTIDE SEQUENCE [LARGE SCALE GENOMIC DNA]</scope>
    <source>
        <strain evidence="1 2">EG49</strain>
    </source>
</reference>
<dbReference type="EMBL" id="AYXG01000066">
    <property type="protein sequence ID" value="EWC62913.1"/>
    <property type="molecule type" value="Genomic_DNA"/>
</dbReference>
<dbReference type="OrthoDB" id="9780310at2"/>
<dbReference type="SUPFAM" id="SSF117396">
    <property type="entry name" value="TM1631-like"/>
    <property type="match status" value="1"/>
</dbReference>
<dbReference type="AlphaFoldDB" id="W7IRE3"/>
<sequence>MAEIRIGTSGWTYPEWRGGFYPSTLRRGKELEHLAARLNSVEVNGTFYGLRGPHVFRSWRDRTPADFVLAVKGPKVVTHTLRLRDPGEALTAFLDSGVAELGDKLGPLLWQLPPTLAFDRDTVAAFLDLLPPVRHAIEARHPSFQDDRYFDLLRDHGVASVVADSAGRFPLLTELTADFAYARLHGPKTLYTGDYPPETLRKWAAAIHTWSADLDVYVYLDNTMSGHAPTNAVELSRLVKGEPDPV</sequence>
<evidence type="ECO:0000313" key="1">
    <source>
        <dbReference type="EMBL" id="EWC62913.1"/>
    </source>
</evidence>
<proteinExistence type="predicted"/>
<comment type="caution">
    <text evidence="1">The sequence shown here is derived from an EMBL/GenBank/DDBJ whole genome shotgun (WGS) entry which is preliminary data.</text>
</comment>
<dbReference type="PANTHER" id="PTHR30348:SF4">
    <property type="entry name" value="DUF72 DOMAIN-CONTAINING PROTEIN"/>
    <property type="match status" value="1"/>
</dbReference>
<dbReference type="RefSeq" id="WP_035280434.1">
    <property type="nucleotide sequence ID" value="NZ_AYXG01000066.1"/>
</dbReference>
<dbReference type="Proteomes" id="UP000019277">
    <property type="component" value="Unassembled WGS sequence"/>
</dbReference>
<dbReference type="PATRIC" id="fig|909613.9.peg.1786"/>
<dbReference type="Gene3D" id="3.20.20.410">
    <property type="entry name" value="Protein of unknown function UPF0759"/>
    <property type="match status" value="1"/>
</dbReference>
<name>W7IRE3_9PSEU</name>
<gene>
    <name evidence="1" type="ORF">UO65_1775</name>
</gene>
<dbReference type="InterPro" id="IPR036520">
    <property type="entry name" value="UPF0759_sf"/>
</dbReference>
<dbReference type="InterPro" id="IPR002763">
    <property type="entry name" value="DUF72"/>
</dbReference>
<protein>
    <recommendedName>
        <fullName evidence="3">DUF72 domain-containing protein</fullName>
    </recommendedName>
</protein>
<dbReference type="PANTHER" id="PTHR30348">
    <property type="entry name" value="UNCHARACTERIZED PROTEIN YECE"/>
    <property type="match status" value="1"/>
</dbReference>
<evidence type="ECO:0008006" key="3">
    <source>
        <dbReference type="Google" id="ProtNLM"/>
    </source>
</evidence>
<dbReference type="Pfam" id="PF01904">
    <property type="entry name" value="DUF72"/>
    <property type="match status" value="1"/>
</dbReference>
<dbReference type="eggNOG" id="COG1801">
    <property type="taxonomic scope" value="Bacteria"/>
</dbReference>
<evidence type="ECO:0000313" key="2">
    <source>
        <dbReference type="Proteomes" id="UP000019277"/>
    </source>
</evidence>
<organism evidence="1 2">
    <name type="scientific">Actinokineospora spheciospongiae</name>
    <dbReference type="NCBI Taxonomy" id="909613"/>
    <lineage>
        <taxon>Bacteria</taxon>
        <taxon>Bacillati</taxon>
        <taxon>Actinomycetota</taxon>
        <taxon>Actinomycetes</taxon>
        <taxon>Pseudonocardiales</taxon>
        <taxon>Pseudonocardiaceae</taxon>
        <taxon>Actinokineospora</taxon>
    </lineage>
</organism>
<dbReference type="STRING" id="909613.UO65_1775"/>
<accession>W7IRE3</accession>
<keyword evidence="2" id="KW-1185">Reference proteome</keyword>